<keyword evidence="2" id="KW-1185">Reference proteome</keyword>
<comment type="caution">
    <text evidence="1">The sequence shown here is derived from an EMBL/GenBank/DDBJ whole genome shotgun (WGS) entry which is preliminary data.</text>
</comment>
<evidence type="ECO:0000313" key="2">
    <source>
        <dbReference type="Proteomes" id="UP000184267"/>
    </source>
</evidence>
<dbReference type="Proteomes" id="UP000184267">
    <property type="component" value="Unassembled WGS sequence"/>
</dbReference>
<evidence type="ECO:0000313" key="1">
    <source>
        <dbReference type="EMBL" id="OJT03406.1"/>
    </source>
</evidence>
<reference evidence="1 2" key="1">
    <citation type="submission" date="2016-10" db="EMBL/GenBank/DDBJ databases">
        <title>Genome sequence of the basidiomycete white-rot fungus Trametes pubescens.</title>
        <authorList>
            <person name="Makela M.R."/>
            <person name="Granchi Z."/>
            <person name="Peng M."/>
            <person name="De Vries R.P."/>
            <person name="Grigoriev I."/>
            <person name="Riley R."/>
            <person name="Hilden K."/>
        </authorList>
    </citation>
    <scope>NUCLEOTIDE SEQUENCE [LARGE SCALE GENOMIC DNA]</scope>
    <source>
        <strain evidence="1 2">FBCC735</strain>
    </source>
</reference>
<proteinExistence type="predicted"/>
<name>A0A1M2V7D3_TRAPU</name>
<dbReference type="EMBL" id="MNAD01001616">
    <property type="protein sequence ID" value="OJT03406.1"/>
    <property type="molecule type" value="Genomic_DNA"/>
</dbReference>
<dbReference type="AlphaFoldDB" id="A0A1M2V7D3"/>
<protein>
    <submittedName>
        <fullName evidence="1">Uncharacterized protein</fullName>
    </submittedName>
</protein>
<gene>
    <name evidence="1" type="ORF">TRAPUB_6004</name>
</gene>
<organism evidence="1 2">
    <name type="scientific">Trametes pubescens</name>
    <name type="common">White-rot fungus</name>
    <dbReference type="NCBI Taxonomy" id="154538"/>
    <lineage>
        <taxon>Eukaryota</taxon>
        <taxon>Fungi</taxon>
        <taxon>Dikarya</taxon>
        <taxon>Basidiomycota</taxon>
        <taxon>Agaricomycotina</taxon>
        <taxon>Agaricomycetes</taxon>
        <taxon>Polyporales</taxon>
        <taxon>Polyporaceae</taxon>
        <taxon>Trametes</taxon>
    </lineage>
</organism>
<accession>A0A1M2V7D3</accession>
<sequence length="197" mass="22053">MRLVRRPRLDFLREMIPSRRHVQQVHAVLHEQSRKAHRVLRAPGRRVRVHLLSHLLALTRSSSGIVGEITARTTSMTSSTNLARLTKPPPYPSVRSLLVGLKNELIRDPCTPCTSMTLKPTRRARIAASTKPFTILLMPSFVSAFRRGNCSANGMVLASSGYPPAASSVTRLEFINGVSMETLRHVCMSWIVTFWPC</sequence>